<dbReference type="EMBL" id="BKCJ010007989">
    <property type="protein sequence ID" value="GEU79995.1"/>
    <property type="molecule type" value="Genomic_DNA"/>
</dbReference>
<feature type="domain" description="Retroviral polymerase SH3-like" evidence="2">
    <location>
        <begin position="21"/>
        <end position="75"/>
    </location>
</feature>
<evidence type="ECO:0000259" key="1">
    <source>
        <dbReference type="Pfam" id="PF07727"/>
    </source>
</evidence>
<dbReference type="AlphaFoldDB" id="A0A6L2N5P2"/>
<organism evidence="3">
    <name type="scientific">Tanacetum cinerariifolium</name>
    <name type="common">Dalmatian daisy</name>
    <name type="synonym">Chrysanthemum cinerariifolium</name>
    <dbReference type="NCBI Taxonomy" id="118510"/>
    <lineage>
        <taxon>Eukaryota</taxon>
        <taxon>Viridiplantae</taxon>
        <taxon>Streptophyta</taxon>
        <taxon>Embryophyta</taxon>
        <taxon>Tracheophyta</taxon>
        <taxon>Spermatophyta</taxon>
        <taxon>Magnoliopsida</taxon>
        <taxon>eudicotyledons</taxon>
        <taxon>Gunneridae</taxon>
        <taxon>Pentapetalae</taxon>
        <taxon>asterids</taxon>
        <taxon>campanulids</taxon>
        <taxon>Asterales</taxon>
        <taxon>Asteraceae</taxon>
        <taxon>Asteroideae</taxon>
        <taxon>Anthemideae</taxon>
        <taxon>Anthemidinae</taxon>
        <taxon>Tanacetum</taxon>
    </lineage>
</organism>
<comment type="caution">
    <text evidence="3">The sequence shown here is derived from an EMBL/GenBank/DDBJ whole genome shotgun (WGS) entry which is preliminary data.</text>
</comment>
<accession>A0A6L2N5P2</accession>
<dbReference type="Pfam" id="PF25597">
    <property type="entry name" value="SH3_retrovirus"/>
    <property type="match status" value="1"/>
</dbReference>
<evidence type="ECO:0000313" key="3">
    <source>
        <dbReference type="EMBL" id="GEU79995.1"/>
    </source>
</evidence>
<evidence type="ECO:0000259" key="2">
    <source>
        <dbReference type="Pfam" id="PF25597"/>
    </source>
</evidence>
<protein>
    <submittedName>
        <fullName evidence="3">Retrovirus-related Pol polyprotein from transposon TNT 1-94</fullName>
    </submittedName>
</protein>
<dbReference type="InterPro" id="IPR013103">
    <property type="entry name" value="RVT_2"/>
</dbReference>
<reference evidence="3" key="1">
    <citation type="journal article" date="2019" name="Sci. Rep.">
        <title>Draft genome of Tanacetum cinerariifolium, the natural source of mosquito coil.</title>
        <authorList>
            <person name="Yamashiro T."/>
            <person name="Shiraishi A."/>
            <person name="Satake H."/>
            <person name="Nakayama K."/>
        </authorList>
    </citation>
    <scope>NUCLEOTIDE SEQUENCE</scope>
</reference>
<proteinExistence type="predicted"/>
<sequence>MPYELIKGRKPNVQYFYVFGSLCYPTNDRDDLRKMKPKVDIGIFVGFESSRVFRIYNHKIRKIMETIHVKFDEITAMAFECNNSGPGVNCSNFQDSSEEMNDIMSQKDLDDLFGPLHVIKVKWLWKNKTDAENIVIQNKSCLVTKGYSQQEGIDFEESFAPVARVEAVRLFVAYAVYKNFIIYQMDVKTAFLNGPLKEDVFVSQPGGFIDPKLW</sequence>
<dbReference type="Pfam" id="PF07727">
    <property type="entry name" value="RVT_2"/>
    <property type="match status" value="1"/>
</dbReference>
<gene>
    <name evidence="3" type="ORF">Tci_051973</name>
</gene>
<name>A0A6L2N5P2_TANCI</name>
<feature type="domain" description="Reverse transcriptase Ty1/copia-type" evidence="1">
    <location>
        <begin position="118"/>
        <end position="209"/>
    </location>
</feature>
<dbReference type="InterPro" id="IPR057670">
    <property type="entry name" value="SH3_retrovirus"/>
</dbReference>